<feature type="region of interest" description="Disordered" evidence="6">
    <location>
        <begin position="67"/>
        <end position="103"/>
    </location>
</feature>
<dbReference type="GO" id="GO:0016079">
    <property type="term" value="P:synaptic vesicle exocytosis"/>
    <property type="evidence" value="ECO:0007669"/>
    <property type="project" value="TreeGrafter"/>
</dbReference>
<evidence type="ECO:0000313" key="8">
    <source>
        <dbReference type="Proteomes" id="UP000230750"/>
    </source>
</evidence>
<evidence type="ECO:0000313" key="7">
    <source>
        <dbReference type="EMBL" id="PIK43741.1"/>
    </source>
</evidence>
<evidence type="ECO:0000256" key="1">
    <source>
        <dbReference type="ARBA" id="ARBA00005396"/>
    </source>
</evidence>
<gene>
    <name evidence="7" type="ORF">BSL78_19407</name>
</gene>
<dbReference type="GO" id="GO:0031201">
    <property type="term" value="C:SNARE complex"/>
    <property type="evidence" value="ECO:0007669"/>
    <property type="project" value="TreeGrafter"/>
</dbReference>
<dbReference type="STRING" id="307972.A0A2G8K6V7"/>
<evidence type="ECO:0000256" key="6">
    <source>
        <dbReference type="SAM" id="MobiDB-lite"/>
    </source>
</evidence>
<proteinExistence type="inferred from homology"/>
<feature type="compositionally biased region" description="Basic and acidic residues" evidence="6">
    <location>
        <begin position="21"/>
        <end position="51"/>
    </location>
</feature>
<dbReference type="EMBL" id="MRZV01000828">
    <property type="protein sequence ID" value="PIK43741.1"/>
    <property type="molecule type" value="Genomic_DNA"/>
</dbReference>
<evidence type="ECO:0008006" key="9">
    <source>
        <dbReference type="Google" id="ProtNLM"/>
    </source>
</evidence>
<evidence type="ECO:0000256" key="2">
    <source>
        <dbReference type="ARBA" id="ARBA00022448"/>
    </source>
</evidence>
<comment type="function">
    <text evidence="5">Positively regulates a late step in synaptic vesicle exocytosis.</text>
</comment>
<name>A0A2G8K6V7_STIJA</name>
<comment type="caution">
    <text evidence="7">The sequence shown here is derived from an EMBL/GenBank/DDBJ whole genome shotgun (WGS) entry which is preliminary data.</text>
</comment>
<dbReference type="InterPro" id="IPR008849">
    <property type="entry name" value="Synaphin"/>
</dbReference>
<dbReference type="PANTHER" id="PTHR16705:SF4">
    <property type="entry name" value="COMPLEXIN"/>
    <property type="match status" value="1"/>
</dbReference>
<dbReference type="AlphaFoldDB" id="A0A2G8K6V7"/>
<accession>A0A2G8K6V7</accession>
<feature type="compositionally biased region" description="Low complexity" evidence="6">
    <location>
        <begin position="69"/>
        <end position="78"/>
    </location>
</feature>
<feature type="region of interest" description="Disordered" evidence="6">
    <location>
        <begin position="20"/>
        <end position="51"/>
    </location>
</feature>
<dbReference type="PANTHER" id="PTHR16705">
    <property type="entry name" value="COMPLEXIN"/>
    <property type="match status" value="1"/>
</dbReference>
<feature type="non-terminal residue" evidence="7">
    <location>
        <position position="1"/>
    </location>
</feature>
<organism evidence="7 8">
    <name type="scientific">Stichopus japonicus</name>
    <name type="common">Sea cucumber</name>
    <dbReference type="NCBI Taxonomy" id="307972"/>
    <lineage>
        <taxon>Eukaryota</taxon>
        <taxon>Metazoa</taxon>
        <taxon>Echinodermata</taxon>
        <taxon>Eleutherozoa</taxon>
        <taxon>Echinozoa</taxon>
        <taxon>Holothuroidea</taxon>
        <taxon>Aspidochirotacea</taxon>
        <taxon>Aspidochirotida</taxon>
        <taxon>Stichopodidae</taxon>
        <taxon>Apostichopus</taxon>
    </lineage>
</organism>
<evidence type="ECO:0000256" key="4">
    <source>
        <dbReference type="ARBA" id="ARBA00022775"/>
    </source>
</evidence>
<keyword evidence="2" id="KW-0813">Transport</keyword>
<protein>
    <recommendedName>
        <fullName evidence="9">Complexin</fullName>
    </recommendedName>
</protein>
<keyword evidence="3" id="KW-0268">Exocytosis</keyword>
<dbReference type="GO" id="GO:0043195">
    <property type="term" value="C:terminal bouton"/>
    <property type="evidence" value="ECO:0007669"/>
    <property type="project" value="TreeGrafter"/>
</dbReference>
<keyword evidence="8" id="KW-1185">Reference proteome</keyword>
<dbReference type="Gene3D" id="1.20.5.580">
    <property type="entry name" value="Single Helix bin"/>
    <property type="match status" value="1"/>
</dbReference>
<comment type="similarity">
    <text evidence="1">Belongs to the complexin/synaphin family.</text>
</comment>
<dbReference type="GO" id="GO:0046928">
    <property type="term" value="P:regulation of neurotransmitter secretion"/>
    <property type="evidence" value="ECO:0007669"/>
    <property type="project" value="TreeGrafter"/>
</dbReference>
<keyword evidence="4" id="KW-0532">Neurotransmitter transport</keyword>
<dbReference type="Pfam" id="PF05835">
    <property type="entry name" value="Synaphin"/>
    <property type="match status" value="1"/>
</dbReference>
<dbReference type="Proteomes" id="UP000230750">
    <property type="component" value="Unassembled WGS sequence"/>
</dbReference>
<dbReference type="GO" id="GO:0019905">
    <property type="term" value="F:syntaxin binding"/>
    <property type="evidence" value="ECO:0007669"/>
    <property type="project" value="InterPro"/>
</dbReference>
<evidence type="ECO:0000256" key="5">
    <source>
        <dbReference type="ARBA" id="ARBA00037297"/>
    </source>
</evidence>
<dbReference type="SUPFAM" id="SSF58038">
    <property type="entry name" value="SNARE fusion complex"/>
    <property type="match status" value="1"/>
</dbReference>
<reference evidence="7 8" key="1">
    <citation type="journal article" date="2017" name="PLoS Biol.">
        <title>The sea cucumber genome provides insights into morphological evolution and visceral regeneration.</title>
        <authorList>
            <person name="Zhang X."/>
            <person name="Sun L."/>
            <person name="Yuan J."/>
            <person name="Sun Y."/>
            <person name="Gao Y."/>
            <person name="Zhang L."/>
            <person name="Li S."/>
            <person name="Dai H."/>
            <person name="Hamel J.F."/>
            <person name="Liu C."/>
            <person name="Yu Y."/>
            <person name="Liu S."/>
            <person name="Lin W."/>
            <person name="Guo K."/>
            <person name="Jin S."/>
            <person name="Xu P."/>
            <person name="Storey K.B."/>
            <person name="Huan P."/>
            <person name="Zhang T."/>
            <person name="Zhou Y."/>
            <person name="Zhang J."/>
            <person name="Lin C."/>
            <person name="Li X."/>
            <person name="Xing L."/>
            <person name="Huo D."/>
            <person name="Sun M."/>
            <person name="Wang L."/>
            <person name="Mercier A."/>
            <person name="Li F."/>
            <person name="Yang H."/>
            <person name="Xiang J."/>
        </authorList>
    </citation>
    <scope>NUCLEOTIDE SEQUENCE [LARGE SCALE GENOMIC DNA]</scope>
    <source>
        <strain evidence="7">Shaxun</strain>
        <tissue evidence="7">Muscle</tissue>
    </source>
</reference>
<evidence type="ECO:0000256" key="3">
    <source>
        <dbReference type="ARBA" id="ARBA00022483"/>
    </source>
</evidence>
<sequence>ELGNLTDKPTEEELEQAQLIEEARQEQESERKAKHDKMEAEREKERQRIRDKYGLKKKEEIEKEKAEEAASLAASQSAGRISRDKKSPAEMQAAMEDEDESELIKTKQPFLFIRWS</sequence>